<keyword evidence="2" id="KW-1185">Reference proteome</keyword>
<dbReference type="AlphaFoldDB" id="A0AAV0W941"/>
<gene>
    <name evidence="1" type="ORF">MEUPH1_LOCUS8581</name>
</gene>
<dbReference type="Proteomes" id="UP001160148">
    <property type="component" value="Unassembled WGS sequence"/>
</dbReference>
<protein>
    <submittedName>
        <fullName evidence="1">Uncharacterized protein</fullName>
    </submittedName>
</protein>
<sequence length="205" mass="24195">MRMTTSSTFVLTKSAFNGLCKEYLKKNTDGIKNARDFLDHSKLEIYAILNESIENSPVKYNIKLEATYIIPNTHTRENRAFKTRSRSVFQSDDVNNFLELDFIKLLQEQEEMELYRRNRRNYIQRKCIQTFRSILAKLVNPVHAERIGSNYVEVENRYDFENINFPASLNDVAKFEKTNKVSVNIYSLKNGELKYKNNVKKIQKE</sequence>
<reference evidence="1 2" key="1">
    <citation type="submission" date="2023-01" db="EMBL/GenBank/DDBJ databases">
        <authorList>
            <person name="Whitehead M."/>
        </authorList>
    </citation>
    <scope>NUCLEOTIDE SEQUENCE [LARGE SCALE GENOMIC DNA]</scope>
</reference>
<dbReference type="EMBL" id="CARXXK010000001">
    <property type="protein sequence ID" value="CAI6352323.1"/>
    <property type="molecule type" value="Genomic_DNA"/>
</dbReference>
<organism evidence="1 2">
    <name type="scientific">Macrosiphum euphorbiae</name>
    <name type="common">potato aphid</name>
    <dbReference type="NCBI Taxonomy" id="13131"/>
    <lineage>
        <taxon>Eukaryota</taxon>
        <taxon>Metazoa</taxon>
        <taxon>Ecdysozoa</taxon>
        <taxon>Arthropoda</taxon>
        <taxon>Hexapoda</taxon>
        <taxon>Insecta</taxon>
        <taxon>Pterygota</taxon>
        <taxon>Neoptera</taxon>
        <taxon>Paraneoptera</taxon>
        <taxon>Hemiptera</taxon>
        <taxon>Sternorrhyncha</taxon>
        <taxon>Aphidomorpha</taxon>
        <taxon>Aphidoidea</taxon>
        <taxon>Aphididae</taxon>
        <taxon>Macrosiphini</taxon>
        <taxon>Macrosiphum</taxon>
    </lineage>
</organism>
<comment type="caution">
    <text evidence="1">The sequence shown here is derived from an EMBL/GenBank/DDBJ whole genome shotgun (WGS) entry which is preliminary data.</text>
</comment>
<name>A0AAV0W941_9HEMI</name>
<proteinExistence type="predicted"/>
<evidence type="ECO:0000313" key="2">
    <source>
        <dbReference type="Proteomes" id="UP001160148"/>
    </source>
</evidence>
<accession>A0AAV0W941</accession>
<evidence type="ECO:0000313" key="1">
    <source>
        <dbReference type="EMBL" id="CAI6352323.1"/>
    </source>
</evidence>